<dbReference type="Proteomes" id="UP000051386">
    <property type="component" value="Unassembled WGS sequence"/>
</dbReference>
<organism evidence="1 2">
    <name type="scientific">Stenotrophomonas chelatiphaga</name>
    <dbReference type="NCBI Taxonomy" id="517011"/>
    <lineage>
        <taxon>Bacteria</taxon>
        <taxon>Pseudomonadati</taxon>
        <taxon>Pseudomonadota</taxon>
        <taxon>Gammaproteobacteria</taxon>
        <taxon>Lysobacterales</taxon>
        <taxon>Lysobacteraceae</taxon>
        <taxon>Stenotrophomonas</taxon>
    </lineage>
</organism>
<evidence type="ECO:0000313" key="1">
    <source>
        <dbReference type="EMBL" id="KRG73368.1"/>
    </source>
</evidence>
<gene>
    <name evidence="1" type="ORF">ABB28_11205</name>
</gene>
<keyword evidence="2" id="KW-1185">Reference proteome</keyword>
<reference evidence="1 2" key="1">
    <citation type="submission" date="2015-05" db="EMBL/GenBank/DDBJ databases">
        <title>Genome sequencing and analysis of members of genus Stenotrophomonas.</title>
        <authorList>
            <person name="Patil P.P."/>
            <person name="Midha S."/>
            <person name="Patil P.B."/>
        </authorList>
    </citation>
    <scope>NUCLEOTIDE SEQUENCE [LARGE SCALE GENOMIC DNA]</scope>
    <source>
        <strain evidence="1 2">DSM 21508</strain>
    </source>
</reference>
<comment type="caution">
    <text evidence="1">The sequence shown here is derived from an EMBL/GenBank/DDBJ whole genome shotgun (WGS) entry which is preliminary data.</text>
</comment>
<dbReference type="EMBL" id="LDJK01000048">
    <property type="protein sequence ID" value="KRG73368.1"/>
    <property type="molecule type" value="Genomic_DNA"/>
</dbReference>
<evidence type="ECO:0000313" key="2">
    <source>
        <dbReference type="Proteomes" id="UP000051386"/>
    </source>
</evidence>
<protein>
    <submittedName>
        <fullName evidence="1">Uncharacterized protein</fullName>
    </submittedName>
</protein>
<name>A0A0R0D817_9GAMM</name>
<proteinExistence type="predicted"/>
<dbReference type="PATRIC" id="fig|517011.3.peg.1952"/>
<accession>A0A0R0D817</accession>
<dbReference type="AlphaFoldDB" id="A0A0R0D817"/>
<sequence length="84" mass="9361">MQWDVGTNTGPVLFHFARLDCDRATRVIISRSYDRTICQDIVVLVGGQSAPTGCLQIRRVLHPLLRTLGPSSNWNPDHGAVSFR</sequence>